<evidence type="ECO:0000256" key="4">
    <source>
        <dbReference type="ARBA" id="ARBA00022692"/>
    </source>
</evidence>
<reference evidence="10 11" key="1">
    <citation type="journal article" date="2024" name="J. Plant Pathol.">
        <title>Sequence and assembly of the genome of Seiridium unicorne, isolate CBS 538.82, causal agent of cypress canker disease.</title>
        <authorList>
            <person name="Scali E."/>
            <person name="Rocca G.D."/>
            <person name="Danti R."/>
            <person name="Garbelotto M."/>
            <person name="Barberini S."/>
            <person name="Baroncelli R."/>
            <person name="Emiliani G."/>
        </authorList>
    </citation>
    <scope>NUCLEOTIDE SEQUENCE [LARGE SCALE GENOMIC DNA]</scope>
    <source>
        <strain evidence="10 11">BM-138-508</strain>
    </source>
</reference>
<evidence type="ECO:0000313" key="11">
    <source>
        <dbReference type="Proteomes" id="UP001408356"/>
    </source>
</evidence>
<keyword evidence="11" id="KW-1185">Reference proteome</keyword>
<evidence type="ECO:0000313" key="10">
    <source>
        <dbReference type="EMBL" id="KAK9412954.1"/>
    </source>
</evidence>
<feature type="transmembrane region" description="Helical" evidence="8">
    <location>
        <begin position="367"/>
        <end position="391"/>
    </location>
</feature>
<comment type="caution">
    <text evidence="10">The sequence shown here is derived from an EMBL/GenBank/DDBJ whole genome shotgun (WGS) entry which is preliminary data.</text>
</comment>
<feature type="transmembrane region" description="Helical" evidence="8">
    <location>
        <begin position="66"/>
        <end position="91"/>
    </location>
</feature>
<feature type="transmembrane region" description="Helical" evidence="8">
    <location>
        <begin position="432"/>
        <end position="451"/>
    </location>
</feature>
<keyword evidence="3" id="KW-0813">Transport</keyword>
<accession>A0ABR2UEC2</accession>
<evidence type="ECO:0000256" key="5">
    <source>
        <dbReference type="ARBA" id="ARBA00022989"/>
    </source>
</evidence>
<feature type="transmembrane region" description="Helical" evidence="8">
    <location>
        <begin position="192"/>
        <end position="214"/>
    </location>
</feature>
<evidence type="ECO:0000256" key="1">
    <source>
        <dbReference type="ARBA" id="ARBA00004127"/>
    </source>
</evidence>
<dbReference type="PROSITE" id="PS50850">
    <property type="entry name" value="MFS"/>
    <property type="match status" value="1"/>
</dbReference>
<feature type="transmembrane region" description="Helical" evidence="8">
    <location>
        <begin position="134"/>
        <end position="152"/>
    </location>
</feature>
<protein>
    <submittedName>
        <fullName evidence="10">MFS transporter</fullName>
    </submittedName>
</protein>
<gene>
    <name evidence="10" type="ORF">SUNI508_12259</name>
</gene>
<feature type="transmembrane region" description="Helical" evidence="8">
    <location>
        <begin position="277"/>
        <end position="300"/>
    </location>
</feature>
<evidence type="ECO:0000256" key="6">
    <source>
        <dbReference type="ARBA" id="ARBA00023136"/>
    </source>
</evidence>
<feature type="region of interest" description="Disordered" evidence="7">
    <location>
        <begin position="35"/>
        <end position="58"/>
    </location>
</feature>
<dbReference type="InterPro" id="IPR051788">
    <property type="entry name" value="MFS_Transporter"/>
</dbReference>
<sequence>MADRQTPSRRVNIQNAATEVEPLLVNDIDQPRLISNATPTPGLNNSDTGRQTQSKDRNNVAVTRELALRIATAMFAFMVMGMIQSTVGVMIPHFEEYYGLSDTLVSLIFLLTPLGYFVAAYLNTFIHLQLGQRGIATIGPACQLIYAVGLCMHPPYPLLLILSMVGAIGTGLLDGSWCAWAGAMENANTVQGFLHGSYSIGASLGPFIAGTMISVGKTPWYHWFYVLSVFCIVMLASSAYAFRLQDAKTYRVEKHGREEHDSLPDKQSSLAIFKHSATWICAAYFLAYVGIEGSITGWIVVYMLRARHASGYLASICSSLFNIGMAAGRLALGIVTDKLGVRLAVIIYLSTAAALQVLFALVEIPAISAVIITAIGFLLGPMFPSGVVMIARLLPANLHVGAVSFVASVGEVGGSLLPFALGVIADRLGIGAFQYIILVQLMVTILIWLCFPKLAPKAQRGESADEDNIANGNMEG</sequence>
<proteinExistence type="inferred from homology"/>
<evidence type="ECO:0000256" key="8">
    <source>
        <dbReference type="SAM" id="Phobius"/>
    </source>
</evidence>
<dbReference type="Pfam" id="PF07690">
    <property type="entry name" value="MFS_1"/>
    <property type="match status" value="1"/>
</dbReference>
<evidence type="ECO:0000259" key="9">
    <source>
        <dbReference type="PROSITE" id="PS50850"/>
    </source>
</evidence>
<dbReference type="PANTHER" id="PTHR23514">
    <property type="entry name" value="BYPASS OF STOP CODON PROTEIN 6"/>
    <property type="match status" value="1"/>
</dbReference>
<dbReference type="SUPFAM" id="SSF103473">
    <property type="entry name" value="MFS general substrate transporter"/>
    <property type="match status" value="1"/>
</dbReference>
<comment type="similarity">
    <text evidence="2">Belongs to the major facilitator superfamily.</text>
</comment>
<feature type="domain" description="Major facilitator superfamily (MFS) profile" evidence="9">
    <location>
        <begin position="69"/>
        <end position="455"/>
    </location>
</feature>
<organism evidence="10 11">
    <name type="scientific">Seiridium unicorne</name>
    <dbReference type="NCBI Taxonomy" id="138068"/>
    <lineage>
        <taxon>Eukaryota</taxon>
        <taxon>Fungi</taxon>
        <taxon>Dikarya</taxon>
        <taxon>Ascomycota</taxon>
        <taxon>Pezizomycotina</taxon>
        <taxon>Sordariomycetes</taxon>
        <taxon>Xylariomycetidae</taxon>
        <taxon>Amphisphaeriales</taxon>
        <taxon>Sporocadaceae</taxon>
        <taxon>Seiridium</taxon>
    </lineage>
</organism>
<feature type="transmembrane region" description="Helical" evidence="8">
    <location>
        <begin position="339"/>
        <end position="361"/>
    </location>
</feature>
<evidence type="ECO:0000256" key="2">
    <source>
        <dbReference type="ARBA" id="ARBA00008335"/>
    </source>
</evidence>
<feature type="transmembrane region" description="Helical" evidence="8">
    <location>
        <begin position="158"/>
        <end position="180"/>
    </location>
</feature>
<dbReference type="Gene3D" id="1.20.1250.20">
    <property type="entry name" value="MFS general substrate transporter like domains"/>
    <property type="match status" value="2"/>
</dbReference>
<keyword evidence="4 8" id="KW-0812">Transmembrane</keyword>
<feature type="transmembrane region" description="Helical" evidence="8">
    <location>
        <begin position="103"/>
        <end position="122"/>
    </location>
</feature>
<feature type="transmembrane region" description="Helical" evidence="8">
    <location>
        <begin position="312"/>
        <end position="332"/>
    </location>
</feature>
<dbReference type="InterPro" id="IPR011701">
    <property type="entry name" value="MFS"/>
</dbReference>
<feature type="compositionally biased region" description="Polar residues" evidence="7">
    <location>
        <begin position="35"/>
        <end position="52"/>
    </location>
</feature>
<keyword evidence="6 8" id="KW-0472">Membrane</keyword>
<dbReference type="Proteomes" id="UP001408356">
    <property type="component" value="Unassembled WGS sequence"/>
</dbReference>
<comment type="subcellular location">
    <subcellularLocation>
        <location evidence="1">Endomembrane system</location>
        <topology evidence="1">Multi-pass membrane protein</topology>
    </subcellularLocation>
</comment>
<dbReference type="InterPro" id="IPR036259">
    <property type="entry name" value="MFS_trans_sf"/>
</dbReference>
<name>A0ABR2UEC2_9PEZI</name>
<feature type="transmembrane region" description="Helical" evidence="8">
    <location>
        <begin position="398"/>
        <end position="420"/>
    </location>
</feature>
<evidence type="ECO:0000256" key="3">
    <source>
        <dbReference type="ARBA" id="ARBA00022448"/>
    </source>
</evidence>
<dbReference type="EMBL" id="JARVKF010000446">
    <property type="protein sequence ID" value="KAK9412954.1"/>
    <property type="molecule type" value="Genomic_DNA"/>
</dbReference>
<dbReference type="PANTHER" id="PTHR23514:SF3">
    <property type="entry name" value="BYPASS OF STOP CODON PROTEIN 6"/>
    <property type="match status" value="1"/>
</dbReference>
<feature type="transmembrane region" description="Helical" evidence="8">
    <location>
        <begin position="220"/>
        <end position="242"/>
    </location>
</feature>
<evidence type="ECO:0000256" key="7">
    <source>
        <dbReference type="SAM" id="MobiDB-lite"/>
    </source>
</evidence>
<dbReference type="InterPro" id="IPR020846">
    <property type="entry name" value="MFS_dom"/>
</dbReference>
<keyword evidence="5 8" id="KW-1133">Transmembrane helix</keyword>